<feature type="region of interest" description="Disordered" evidence="1">
    <location>
        <begin position="65"/>
        <end position="111"/>
    </location>
</feature>
<sequence length="178" mass="19361">MYQCNSDNHVVDICFKVRGYPDWQPKDKKGSLMSHNLNTDIQDSKNHLVAAETFVAKSGVQKPTVTTANGTPSQVEALATTEGSNPTPRIDYQDGMGEEIPQDGTIPANPNLHPLTASSFEETLEKVLKPMSCCLLSIWVANSTLDNLKMGPKAADVMLKLICSVTVPPLVGGFIFRE</sequence>
<proteinExistence type="predicted"/>
<gene>
    <name evidence="2" type="ORF">Nepgr_007298</name>
</gene>
<name>A0AAD3XI61_NEPGR</name>
<organism evidence="2 3">
    <name type="scientific">Nepenthes gracilis</name>
    <name type="common">Slender pitcher plant</name>
    <dbReference type="NCBI Taxonomy" id="150966"/>
    <lineage>
        <taxon>Eukaryota</taxon>
        <taxon>Viridiplantae</taxon>
        <taxon>Streptophyta</taxon>
        <taxon>Embryophyta</taxon>
        <taxon>Tracheophyta</taxon>
        <taxon>Spermatophyta</taxon>
        <taxon>Magnoliopsida</taxon>
        <taxon>eudicotyledons</taxon>
        <taxon>Gunneridae</taxon>
        <taxon>Pentapetalae</taxon>
        <taxon>Caryophyllales</taxon>
        <taxon>Nepenthaceae</taxon>
        <taxon>Nepenthes</taxon>
    </lineage>
</organism>
<accession>A0AAD3XI61</accession>
<keyword evidence="3" id="KW-1185">Reference proteome</keyword>
<evidence type="ECO:0000256" key="1">
    <source>
        <dbReference type="SAM" id="MobiDB-lite"/>
    </source>
</evidence>
<reference evidence="2" key="1">
    <citation type="submission" date="2023-05" db="EMBL/GenBank/DDBJ databases">
        <title>Nepenthes gracilis genome sequencing.</title>
        <authorList>
            <person name="Fukushima K."/>
        </authorList>
    </citation>
    <scope>NUCLEOTIDE SEQUENCE</scope>
    <source>
        <strain evidence="2">SING2019-196</strain>
    </source>
</reference>
<comment type="caution">
    <text evidence="2">The sequence shown here is derived from an EMBL/GenBank/DDBJ whole genome shotgun (WGS) entry which is preliminary data.</text>
</comment>
<dbReference type="EMBL" id="BSYO01000005">
    <property type="protein sequence ID" value="GMH05458.1"/>
    <property type="molecule type" value="Genomic_DNA"/>
</dbReference>
<protein>
    <submittedName>
        <fullName evidence="2">Uncharacterized protein</fullName>
    </submittedName>
</protein>
<feature type="compositionally biased region" description="Polar residues" evidence="1">
    <location>
        <begin position="65"/>
        <end position="74"/>
    </location>
</feature>
<dbReference type="Proteomes" id="UP001279734">
    <property type="component" value="Unassembled WGS sequence"/>
</dbReference>
<dbReference type="AlphaFoldDB" id="A0AAD3XI61"/>
<evidence type="ECO:0000313" key="3">
    <source>
        <dbReference type="Proteomes" id="UP001279734"/>
    </source>
</evidence>
<evidence type="ECO:0000313" key="2">
    <source>
        <dbReference type="EMBL" id="GMH05458.1"/>
    </source>
</evidence>